<accession>A0AAV9XDR0</accession>
<keyword evidence="4" id="KW-1185">Reference proteome</keyword>
<organism evidence="3 4">
    <name type="scientific">Orbilia ellipsospora</name>
    <dbReference type="NCBI Taxonomy" id="2528407"/>
    <lineage>
        <taxon>Eukaryota</taxon>
        <taxon>Fungi</taxon>
        <taxon>Dikarya</taxon>
        <taxon>Ascomycota</taxon>
        <taxon>Pezizomycotina</taxon>
        <taxon>Orbiliomycetes</taxon>
        <taxon>Orbiliales</taxon>
        <taxon>Orbiliaceae</taxon>
        <taxon>Orbilia</taxon>
    </lineage>
</organism>
<dbReference type="AlphaFoldDB" id="A0AAV9XDR0"/>
<feature type="coiled-coil region" evidence="1">
    <location>
        <begin position="146"/>
        <end position="173"/>
    </location>
</feature>
<sequence>MDPRLAQILKDLNDSTSSSSSITQVPATQFTPPPQPHQQSYDPRLQLYHPERQAQYVHPAAVAPSVAPERIDPRSITRWPAALKYITAVITTNPGAMDRLKKMKTHQRDHEKQWWAGREAIIKRHSNSSSNQLAMNSVLQSFGIASKSTELTAKEKEEELKTYDEKVHRATEQMYKSMAEDLKKLDIPFFVISEAEFDGTKEEFTDIRKKVVELLDDLT</sequence>
<evidence type="ECO:0000313" key="3">
    <source>
        <dbReference type="EMBL" id="KAK6539944.1"/>
    </source>
</evidence>
<feature type="compositionally biased region" description="Low complexity" evidence="2">
    <location>
        <begin position="15"/>
        <end position="30"/>
    </location>
</feature>
<gene>
    <name evidence="3" type="ORF">TWF694_008778</name>
</gene>
<proteinExistence type="predicted"/>
<reference evidence="3 4" key="1">
    <citation type="submission" date="2019-10" db="EMBL/GenBank/DDBJ databases">
        <authorList>
            <person name="Palmer J.M."/>
        </authorList>
    </citation>
    <scope>NUCLEOTIDE SEQUENCE [LARGE SCALE GENOMIC DNA]</scope>
    <source>
        <strain evidence="3 4">TWF694</strain>
    </source>
</reference>
<feature type="region of interest" description="Disordered" evidence="2">
    <location>
        <begin position="1"/>
        <end position="40"/>
    </location>
</feature>
<evidence type="ECO:0000313" key="4">
    <source>
        <dbReference type="Proteomes" id="UP001365542"/>
    </source>
</evidence>
<protein>
    <submittedName>
        <fullName evidence="3">Uncharacterized protein</fullName>
    </submittedName>
</protein>
<comment type="caution">
    <text evidence="3">The sequence shown here is derived from an EMBL/GenBank/DDBJ whole genome shotgun (WGS) entry which is preliminary data.</text>
</comment>
<evidence type="ECO:0000256" key="2">
    <source>
        <dbReference type="SAM" id="MobiDB-lite"/>
    </source>
</evidence>
<dbReference type="Proteomes" id="UP001365542">
    <property type="component" value="Unassembled WGS sequence"/>
</dbReference>
<dbReference type="EMBL" id="JAVHJO010000005">
    <property type="protein sequence ID" value="KAK6539944.1"/>
    <property type="molecule type" value="Genomic_DNA"/>
</dbReference>
<dbReference type="InterPro" id="IPR018858">
    <property type="entry name" value="DUF2458"/>
</dbReference>
<evidence type="ECO:0000256" key="1">
    <source>
        <dbReference type="SAM" id="Coils"/>
    </source>
</evidence>
<name>A0AAV9XDR0_9PEZI</name>
<keyword evidence="1" id="KW-0175">Coiled coil</keyword>
<dbReference type="Pfam" id="PF10454">
    <property type="entry name" value="DUF2458"/>
    <property type="match status" value="1"/>
</dbReference>